<dbReference type="InterPro" id="IPR013786">
    <property type="entry name" value="AcylCoA_DH/ox_N"/>
</dbReference>
<evidence type="ECO:0000256" key="5">
    <source>
        <dbReference type="RuleBase" id="RU362125"/>
    </source>
</evidence>
<dbReference type="Pfam" id="PF02771">
    <property type="entry name" value="Acyl-CoA_dh_N"/>
    <property type="match status" value="1"/>
</dbReference>
<dbReference type="GO" id="GO:0050660">
    <property type="term" value="F:flavin adenine dinucleotide binding"/>
    <property type="evidence" value="ECO:0007669"/>
    <property type="project" value="InterPro"/>
</dbReference>
<feature type="domain" description="Acyl-CoA oxidase/dehydrogenase middle" evidence="7">
    <location>
        <begin position="124"/>
        <end position="219"/>
    </location>
</feature>
<dbReference type="InterPro" id="IPR006091">
    <property type="entry name" value="Acyl-CoA_Oxase/DH_mid-dom"/>
</dbReference>
<dbReference type="Proteomes" id="UP000029736">
    <property type="component" value="Unassembled WGS sequence"/>
</dbReference>
<evidence type="ECO:0008006" key="11">
    <source>
        <dbReference type="Google" id="ProtNLM"/>
    </source>
</evidence>
<dbReference type="PANTHER" id="PTHR43884">
    <property type="entry name" value="ACYL-COA DEHYDROGENASE"/>
    <property type="match status" value="1"/>
</dbReference>
<protein>
    <recommendedName>
        <fullName evidence="11">Acyl-CoA dehydrogenase</fullName>
    </recommendedName>
</protein>
<feature type="domain" description="Acyl-CoA dehydrogenase/oxidase C-terminal" evidence="6">
    <location>
        <begin position="232"/>
        <end position="375"/>
    </location>
</feature>
<reference evidence="9 10" key="1">
    <citation type="journal article" date="2014" name="Int. J. Syst. Evol. Microbiol.">
        <title>Phaeodactylibacter xiamenensis gen. nov., sp. nov., a member of the family Saprospiraceae isolated from the marine alga Phaeodactylum tricornutum.</title>
        <authorList>
            <person name="Chen Z.Jr."/>
            <person name="Lei X."/>
            <person name="Lai Q."/>
            <person name="Li Y."/>
            <person name="Zhang B."/>
            <person name="Zhang J."/>
            <person name="Zhang H."/>
            <person name="Yang L."/>
            <person name="Zheng W."/>
            <person name="Tian Y."/>
            <person name="Yu Z."/>
            <person name="Xu H.Jr."/>
            <person name="Zheng T."/>
        </authorList>
    </citation>
    <scope>NUCLEOTIDE SEQUENCE [LARGE SCALE GENOMIC DNA]</scope>
    <source>
        <strain evidence="9 10">KD52</strain>
    </source>
</reference>
<dbReference type="Pfam" id="PF02770">
    <property type="entry name" value="Acyl-CoA_dh_M"/>
    <property type="match status" value="1"/>
</dbReference>
<proteinExistence type="inferred from homology"/>
<dbReference type="OrthoDB" id="9802447at2"/>
<dbReference type="EMBL" id="JPOS01000084">
    <property type="protein sequence ID" value="KGE85551.1"/>
    <property type="molecule type" value="Genomic_DNA"/>
</dbReference>
<dbReference type="InterPro" id="IPR036250">
    <property type="entry name" value="AcylCo_DH-like_C"/>
</dbReference>
<dbReference type="AlphaFoldDB" id="A0A098S096"/>
<comment type="cofactor">
    <cofactor evidence="1 5">
        <name>FAD</name>
        <dbReference type="ChEBI" id="CHEBI:57692"/>
    </cofactor>
</comment>
<dbReference type="InterPro" id="IPR037069">
    <property type="entry name" value="AcylCoA_DH/ox_N_sf"/>
</dbReference>
<keyword evidence="3 5" id="KW-0285">Flavoprotein</keyword>
<dbReference type="InterPro" id="IPR046373">
    <property type="entry name" value="Acyl-CoA_Oxase/DH_mid-dom_sf"/>
</dbReference>
<keyword evidence="4 5" id="KW-0274">FAD</keyword>
<dbReference type="RefSeq" id="WP_044227396.1">
    <property type="nucleotide sequence ID" value="NZ_JBKAGJ010000003.1"/>
</dbReference>
<dbReference type="SUPFAM" id="SSF47203">
    <property type="entry name" value="Acyl-CoA dehydrogenase C-terminal domain-like"/>
    <property type="match status" value="1"/>
</dbReference>
<evidence type="ECO:0000313" key="9">
    <source>
        <dbReference type="EMBL" id="KGE85551.1"/>
    </source>
</evidence>
<dbReference type="GO" id="GO:0003995">
    <property type="term" value="F:acyl-CoA dehydrogenase activity"/>
    <property type="evidence" value="ECO:0007669"/>
    <property type="project" value="TreeGrafter"/>
</dbReference>
<accession>A0A098S096</accession>
<dbReference type="InterPro" id="IPR009100">
    <property type="entry name" value="AcylCoA_DH/oxidase_NM_dom_sf"/>
</dbReference>
<name>A0A098S096_9BACT</name>
<evidence type="ECO:0000259" key="7">
    <source>
        <dbReference type="Pfam" id="PF02770"/>
    </source>
</evidence>
<dbReference type="InterPro" id="IPR009075">
    <property type="entry name" value="AcylCo_DH/oxidase_C"/>
</dbReference>
<evidence type="ECO:0000313" key="10">
    <source>
        <dbReference type="Proteomes" id="UP000029736"/>
    </source>
</evidence>
<comment type="similarity">
    <text evidence="2 5">Belongs to the acyl-CoA dehydrogenase family.</text>
</comment>
<dbReference type="Gene3D" id="1.20.140.10">
    <property type="entry name" value="Butyryl-CoA Dehydrogenase, subunit A, domain 3"/>
    <property type="match status" value="1"/>
</dbReference>
<dbReference type="Pfam" id="PF00441">
    <property type="entry name" value="Acyl-CoA_dh_1"/>
    <property type="match status" value="1"/>
</dbReference>
<evidence type="ECO:0000256" key="2">
    <source>
        <dbReference type="ARBA" id="ARBA00009347"/>
    </source>
</evidence>
<feature type="domain" description="Acyl-CoA dehydrogenase/oxidase N-terminal" evidence="8">
    <location>
        <begin position="7"/>
        <end position="118"/>
    </location>
</feature>
<keyword evidence="5" id="KW-0560">Oxidoreductase</keyword>
<dbReference type="PANTHER" id="PTHR43884:SF12">
    <property type="entry name" value="ISOVALERYL-COA DEHYDROGENASE, MITOCHONDRIAL-RELATED"/>
    <property type="match status" value="1"/>
</dbReference>
<gene>
    <name evidence="9" type="ORF">IX84_25905</name>
</gene>
<evidence type="ECO:0000256" key="3">
    <source>
        <dbReference type="ARBA" id="ARBA00022630"/>
    </source>
</evidence>
<dbReference type="Gene3D" id="2.40.110.10">
    <property type="entry name" value="Butyryl-CoA Dehydrogenase, subunit A, domain 2"/>
    <property type="match status" value="1"/>
</dbReference>
<keyword evidence="10" id="KW-1185">Reference proteome</keyword>
<evidence type="ECO:0000259" key="6">
    <source>
        <dbReference type="Pfam" id="PF00441"/>
    </source>
</evidence>
<dbReference type="STRING" id="1524460.IX84_25905"/>
<comment type="caution">
    <text evidence="9">The sequence shown here is derived from an EMBL/GenBank/DDBJ whole genome shotgun (WGS) entry which is preliminary data.</text>
</comment>
<dbReference type="Gene3D" id="1.10.540.10">
    <property type="entry name" value="Acyl-CoA dehydrogenase/oxidase, N-terminal domain"/>
    <property type="match status" value="1"/>
</dbReference>
<sequence length="377" mass="40885">MYSFAPSEKQQQLQVSLAEFIRQELAPLLDPDAKTFPSEAWKKAGEQLLQGLAIPETYGGRGLDAMDVFLALETLGYHSEDNGFNFAISAHLLACTVPVWLFGTEELKAEYLPGLSNGALTAANAMTEPASGSNAFSMQTTALPLESGDFMLNGNKCFSSNAPVADVLVAYAANDPERAHMGGITAFLIDRKKHPFSTGAPLEKAGLHTCPLGDVFFDQTPVENRFIIGKVGRGALVFNRSMEWERSCLGATHIGNMQRLLDKAAKLIKNTDAGAFGEAVRQEIAYWQAQLDAVRINGYAQAWQLSQKKANPRGAASSKLLISELYKKMTVALCNCLGEKQYLDGDFNRSQADALSSTIYSGTSEIQKQIIAQSIGL</sequence>
<organism evidence="9 10">
    <name type="scientific">Phaeodactylibacter xiamenensis</name>
    <dbReference type="NCBI Taxonomy" id="1524460"/>
    <lineage>
        <taxon>Bacteria</taxon>
        <taxon>Pseudomonadati</taxon>
        <taxon>Bacteroidota</taxon>
        <taxon>Saprospiria</taxon>
        <taxon>Saprospirales</taxon>
        <taxon>Haliscomenobacteraceae</taxon>
        <taxon>Phaeodactylibacter</taxon>
    </lineage>
</organism>
<evidence type="ECO:0000256" key="4">
    <source>
        <dbReference type="ARBA" id="ARBA00022827"/>
    </source>
</evidence>
<evidence type="ECO:0000256" key="1">
    <source>
        <dbReference type="ARBA" id="ARBA00001974"/>
    </source>
</evidence>
<evidence type="ECO:0000259" key="8">
    <source>
        <dbReference type="Pfam" id="PF02771"/>
    </source>
</evidence>
<dbReference type="SUPFAM" id="SSF56645">
    <property type="entry name" value="Acyl-CoA dehydrogenase NM domain-like"/>
    <property type="match status" value="1"/>
</dbReference>